<dbReference type="Gene3D" id="2.40.40.10">
    <property type="entry name" value="RlpA-like domain"/>
    <property type="match status" value="1"/>
</dbReference>
<dbReference type="SUPFAM" id="SSF50685">
    <property type="entry name" value="Barwin-like endoglucanases"/>
    <property type="match status" value="1"/>
</dbReference>
<name>A0A1X6MZE4_9APHY</name>
<sequence length="127" mass="13548">MLLSSKSALAYLTLFVGLTKAQLNGTGNLFYFVPGTGACGFTNTSDQYVASVSADVFNNFPGATSDPNNNPICQHNLNVTYNDTTVSAQIVDYYTSSPDNNVGFSPAAFEEFGQPLGELDNVTWAIV</sequence>
<dbReference type="InterPro" id="IPR036908">
    <property type="entry name" value="RlpA-like_sf"/>
</dbReference>
<accession>A0A1X6MZE4</accession>
<dbReference type="PANTHER" id="PTHR31836">
    <property type="match status" value="1"/>
</dbReference>
<evidence type="ECO:0000256" key="2">
    <source>
        <dbReference type="SAM" id="SignalP"/>
    </source>
</evidence>
<dbReference type="Proteomes" id="UP000194127">
    <property type="component" value="Unassembled WGS sequence"/>
</dbReference>
<protein>
    <submittedName>
        <fullName evidence="3">Uncharacterized protein</fullName>
    </submittedName>
</protein>
<keyword evidence="4" id="KW-1185">Reference proteome</keyword>
<dbReference type="CDD" id="cd22191">
    <property type="entry name" value="DPBB_RlpA_EXP_N-like"/>
    <property type="match status" value="1"/>
</dbReference>
<reference evidence="3 4" key="1">
    <citation type="submission" date="2017-04" db="EMBL/GenBank/DDBJ databases">
        <title>Genome Sequence of the Model Brown-Rot Fungus Postia placenta SB12.</title>
        <authorList>
            <consortium name="DOE Joint Genome Institute"/>
            <person name="Gaskell J."/>
            <person name="Kersten P."/>
            <person name="Larrondo L.F."/>
            <person name="Canessa P."/>
            <person name="Martinez D."/>
            <person name="Hibbett D."/>
            <person name="Schmoll M."/>
            <person name="Kubicek C.P."/>
            <person name="Martinez A.T."/>
            <person name="Yadav J."/>
            <person name="Master E."/>
            <person name="Magnuson J.K."/>
            <person name="James T."/>
            <person name="Yaver D."/>
            <person name="Berka R."/>
            <person name="Labutti K."/>
            <person name="Lipzen A."/>
            <person name="Aerts A."/>
            <person name="Barry K."/>
            <person name="Henrissat B."/>
            <person name="Blanchette R."/>
            <person name="Grigoriev I."/>
            <person name="Cullen D."/>
        </authorList>
    </citation>
    <scope>NUCLEOTIDE SEQUENCE [LARGE SCALE GENOMIC DNA]</scope>
    <source>
        <strain evidence="3 4">MAD-698-R-SB12</strain>
    </source>
</reference>
<feature type="signal peptide" evidence="2">
    <location>
        <begin position="1"/>
        <end position="21"/>
    </location>
</feature>
<evidence type="ECO:0000313" key="4">
    <source>
        <dbReference type="Proteomes" id="UP000194127"/>
    </source>
</evidence>
<dbReference type="RefSeq" id="XP_024338533.1">
    <property type="nucleotide sequence ID" value="XM_024479182.1"/>
</dbReference>
<dbReference type="PANTHER" id="PTHR31836:SF28">
    <property type="entry name" value="SRCR DOMAIN-CONTAINING PROTEIN-RELATED"/>
    <property type="match status" value="1"/>
</dbReference>
<keyword evidence="1 2" id="KW-0732">Signal</keyword>
<feature type="chain" id="PRO_5010856110" evidence="2">
    <location>
        <begin position="22"/>
        <end position="127"/>
    </location>
</feature>
<dbReference type="GeneID" id="36324132"/>
<organism evidence="3 4">
    <name type="scientific">Postia placenta MAD-698-R-SB12</name>
    <dbReference type="NCBI Taxonomy" id="670580"/>
    <lineage>
        <taxon>Eukaryota</taxon>
        <taxon>Fungi</taxon>
        <taxon>Dikarya</taxon>
        <taxon>Basidiomycota</taxon>
        <taxon>Agaricomycotina</taxon>
        <taxon>Agaricomycetes</taxon>
        <taxon>Polyporales</taxon>
        <taxon>Adustoporiaceae</taxon>
        <taxon>Rhodonia</taxon>
    </lineage>
</organism>
<evidence type="ECO:0000313" key="3">
    <source>
        <dbReference type="EMBL" id="OSX61739.1"/>
    </source>
</evidence>
<proteinExistence type="predicted"/>
<gene>
    <name evidence="3" type="ORF">POSPLADRAFT_1047019</name>
</gene>
<evidence type="ECO:0000256" key="1">
    <source>
        <dbReference type="ARBA" id="ARBA00022729"/>
    </source>
</evidence>
<dbReference type="OrthoDB" id="406505at2759"/>
<dbReference type="InterPro" id="IPR051477">
    <property type="entry name" value="Expansin_CellWall"/>
</dbReference>
<dbReference type="AlphaFoldDB" id="A0A1X6MZE4"/>
<dbReference type="EMBL" id="KZ110598">
    <property type="protein sequence ID" value="OSX61739.1"/>
    <property type="molecule type" value="Genomic_DNA"/>
</dbReference>